<protein>
    <submittedName>
        <fullName evidence="1">Uncharacterized protein</fullName>
    </submittedName>
</protein>
<dbReference type="Pfam" id="PF08811">
    <property type="entry name" value="DUF1800"/>
    <property type="match status" value="1"/>
</dbReference>
<gene>
    <name evidence="1" type="ORF">FAES_1489</name>
</gene>
<accession>I0K5U6</accession>
<evidence type="ECO:0000313" key="1">
    <source>
        <dbReference type="EMBL" id="CCG99499.1"/>
    </source>
</evidence>
<dbReference type="Proteomes" id="UP000011058">
    <property type="component" value="Chromosome"/>
</dbReference>
<name>I0K5U6_9BACT</name>
<organism evidence="1 2">
    <name type="scientific">Fibrella aestuarina BUZ 2</name>
    <dbReference type="NCBI Taxonomy" id="1166018"/>
    <lineage>
        <taxon>Bacteria</taxon>
        <taxon>Pseudomonadati</taxon>
        <taxon>Bacteroidota</taxon>
        <taxon>Cytophagia</taxon>
        <taxon>Cytophagales</taxon>
        <taxon>Spirosomataceae</taxon>
        <taxon>Fibrella</taxon>
    </lineage>
</organism>
<dbReference type="STRING" id="1166018.FAES_1489"/>
<dbReference type="PATRIC" id="fig|1166018.3.peg.3222"/>
<dbReference type="EMBL" id="HE796683">
    <property type="protein sequence ID" value="CCG99499.1"/>
    <property type="molecule type" value="Genomic_DNA"/>
</dbReference>
<dbReference type="eggNOG" id="COG5267">
    <property type="taxonomic scope" value="Bacteria"/>
</dbReference>
<dbReference type="KEGG" id="fae:FAES_1489"/>
<dbReference type="AlphaFoldDB" id="I0K5U6"/>
<proteinExistence type="predicted"/>
<sequence length="545" mass="61033">MSGVAPDSRSSSACSHDSFFCRSMALTDPFRKPLTQAQAAHLLRRATLGPTPAQIRQFTGQTPQTALQTLLATSPTPTPPIDPTTLKPFNTLAFSQPLQGTWQSATKYWWLGLMLNEGTSLREKMTLFWQNHFVSTFAVVNDARYMYRQNALLRRHALGNFRSFVIDVTKDPAMLRYLNGNQNIVGKPNENYARELQELFTIGATNPITGTRNYSEDDVKAAARVLTGWTDTGYRSETTADMTATFRAAQHDTTDKPFSAAYGNTVIKGRSGTTAGDAELGDLVDMILKQPETARFIVRKLYRWFINADIPATIEQGFIEPLAALFRKDYELKPVLTALLTSEHFFDDALRGAMIKAPVELTIGTLRYFGLAAPDPVANATGFTALMAYLQARTNEQQQNVMDQPSVFGWRPYYDVGFYELWINSTTLALRSRFANEVSAGAVKYGTDRITFDLIAQAKLTSDPADPVKLIDEWTALLFATQLTQNQRDFLIDSVLMVGVPRYEWATIWTDYMAAPTNPARLNAVRTRLTNLLTYMLSMAEYQLN</sequence>
<dbReference type="InterPro" id="IPR014917">
    <property type="entry name" value="DUF1800"/>
</dbReference>
<reference evidence="1 2" key="1">
    <citation type="journal article" date="2012" name="J. Bacteriol.">
        <title>Genome Sequence of Fibrella aestuarina BUZ 2T, a Filamentous Marine Bacterium.</title>
        <authorList>
            <person name="Filippini M."/>
            <person name="Qi W."/>
            <person name="Blom J."/>
            <person name="Goesmann A."/>
            <person name="Smits T.H."/>
            <person name="Bagheri H.C."/>
        </authorList>
    </citation>
    <scope>NUCLEOTIDE SEQUENCE [LARGE SCALE GENOMIC DNA]</scope>
    <source>
        <strain evidence="2">BUZ 2T</strain>
    </source>
</reference>
<evidence type="ECO:0000313" key="2">
    <source>
        <dbReference type="Proteomes" id="UP000011058"/>
    </source>
</evidence>
<keyword evidence="2" id="KW-1185">Reference proteome</keyword>
<dbReference type="HOGENOM" id="CLU_026001_1_2_10"/>